<name>A0A0A9DFQ2_ARUDO</name>
<proteinExistence type="predicted"/>
<reference evidence="1" key="2">
    <citation type="journal article" date="2015" name="Data Brief">
        <title>Shoot transcriptome of the giant reed, Arundo donax.</title>
        <authorList>
            <person name="Barrero R.A."/>
            <person name="Guerrero F.D."/>
            <person name="Moolhuijzen P."/>
            <person name="Goolsby J.A."/>
            <person name="Tidwell J."/>
            <person name="Bellgard S.E."/>
            <person name="Bellgard M.I."/>
        </authorList>
    </citation>
    <scope>NUCLEOTIDE SEQUENCE</scope>
    <source>
        <tissue evidence="1">Shoot tissue taken approximately 20 cm above the soil surface</tissue>
    </source>
</reference>
<accession>A0A0A9DFQ2</accession>
<evidence type="ECO:0000313" key="1">
    <source>
        <dbReference type="EMBL" id="JAD87434.1"/>
    </source>
</evidence>
<dbReference type="AlphaFoldDB" id="A0A0A9DFQ2"/>
<reference evidence="1" key="1">
    <citation type="submission" date="2014-09" db="EMBL/GenBank/DDBJ databases">
        <authorList>
            <person name="Magalhaes I.L.F."/>
            <person name="Oliveira U."/>
            <person name="Santos F.R."/>
            <person name="Vidigal T.H.D.A."/>
            <person name="Brescovit A.D."/>
            <person name="Santos A.J."/>
        </authorList>
    </citation>
    <scope>NUCLEOTIDE SEQUENCE</scope>
    <source>
        <tissue evidence="1">Shoot tissue taken approximately 20 cm above the soil surface</tissue>
    </source>
</reference>
<dbReference type="EMBL" id="GBRH01210461">
    <property type="protein sequence ID" value="JAD87434.1"/>
    <property type="molecule type" value="Transcribed_RNA"/>
</dbReference>
<protein>
    <submittedName>
        <fullName evidence="1">Uncharacterized protein</fullName>
    </submittedName>
</protein>
<sequence length="42" mass="4781">MEEHSDLNHLSPLMSTHNYWLQGTVQGTEDSSARRGGLVWCH</sequence>
<organism evidence="1">
    <name type="scientific">Arundo donax</name>
    <name type="common">Giant reed</name>
    <name type="synonym">Donax arundinaceus</name>
    <dbReference type="NCBI Taxonomy" id="35708"/>
    <lineage>
        <taxon>Eukaryota</taxon>
        <taxon>Viridiplantae</taxon>
        <taxon>Streptophyta</taxon>
        <taxon>Embryophyta</taxon>
        <taxon>Tracheophyta</taxon>
        <taxon>Spermatophyta</taxon>
        <taxon>Magnoliopsida</taxon>
        <taxon>Liliopsida</taxon>
        <taxon>Poales</taxon>
        <taxon>Poaceae</taxon>
        <taxon>PACMAD clade</taxon>
        <taxon>Arundinoideae</taxon>
        <taxon>Arundineae</taxon>
        <taxon>Arundo</taxon>
    </lineage>
</organism>